<gene>
    <name evidence="17" type="ORF">AO703_06990</name>
</gene>
<dbReference type="OrthoDB" id="9765776at2"/>
<dbReference type="SMART" id="SM00283">
    <property type="entry name" value="MA"/>
    <property type="match status" value="1"/>
</dbReference>
<dbReference type="InterPro" id="IPR003660">
    <property type="entry name" value="HAMP_dom"/>
</dbReference>
<keyword evidence="12" id="KW-0175">Coiled coil</keyword>
<dbReference type="PRINTS" id="PR00260">
    <property type="entry name" value="CHEMTRNSDUCR"/>
</dbReference>
<evidence type="ECO:0000256" key="1">
    <source>
        <dbReference type="ARBA" id="ARBA00004429"/>
    </source>
</evidence>
<evidence type="ECO:0000256" key="2">
    <source>
        <dbReference type="ARBA" id="ARBA00022475"/>
    </source>
</evidence>
<feature type="compositionally biased region" description="Polar residues" evidence="13">
    <location>
        <begin position="546"/>
        <end position="556"/>
    </location>
</feature>
<protein>
    <submittedName>
        <fullName evidence="17">Chemotaxis protein</fullName>
    </submittedName>
</protein>
<dbReference type="SUPFAM" id="SSF58104">
    <property type="entry name" value="Methyl-accepting chemotaxis protein (MCP) signaling domain"/>
    <property type="match status" value="1"/>
</dbReference>
<evidence type="ECO:0000259" key="16">
    <source>
        <dbReference type="PROSITE" id="PS50885"/>
    </source>
</evidence>
<dbReference type="GO" id="GO:0007165">
    <property type="term" value="P:signal transduction"/>
    <property type="evidence" value="ECO:0007669"/>
    <property type="project" value="UniProtKB-KW"/>
</dbReference>
<keyword evidence="8 14" id="KW-0472">Membrane</keyword>
<dbReference type="PANTHER" id="PTHR43531:SF16">
    <property type="entry name" value="METHYL-ACCEPTING CHEMOTAXIS PROTEIN II"/>
    <property type="match status" value="1"/>
</dbReference>
<feature type="coiled-coil region" evidence="12">
    <location>
        <begin position="491"/>
        <end position="518"/>
    </location>
</feature>
<evidence type="ECO:0000313" key="17">
    <source>
        <dbReference type="EMBL" id="ALR76049.1"/>
    </source>
</evidence>
<organism evidence="17 18">
    <name type="scientific">[Enterobacter] lignolyticus</name>
    <dbReference type="NCBI Taxonomy" id="1334193"/>
    <lineage>
        <taxon>Bacteria</taxon>
        <taxon>Pseudomonadati</taxon>
        <taxon>Pseudomonadota</taxon>
        <taxon>Gammaproteobacteria</taxon>
        <taxon>Enterobacterales</taxon>
        <taxon>Enterobacteriaceae</taxon>
        <taxon>Pluralibacter</taxon>
    </lineage>
</organism>
<dbReference type="Proteomes" id="UP000069162">
    <property type="component" value="Chromosome"/>
</dbReference>
<dbReference type="PROSITE" id="PS50111">
    <property type="entry name" value="CHEMOTAXIS_TRANSDUC_2"/>
    <property type="match status" value="1"/>
</dbReference>
<comment type="subcellular location">
    <subcellularLocation>
        <location evidence="1">Cell inner membrane</location>
        <topology evidence="1">Multi-pass membrane protein</topology>
    </subcellularLocation>
</comment>
<keyword evidence="4" id="KW-0145">Chemotaxis</keyword>
<evidence type="ECO:0000313" key="18">
    <source>
        <dbReference type="Proteomes" id="UP000069162"/>
    </source>
</evidence>
<dbReference type="SMART" id="SM00304">
    <property type="entry name" value="HAMP"/>
    <property type="match status" value="1"/>
</dbReference>
<dbReference type="CDD" id="cd06225">
    <property type="entry name" value="HAMP"/>
    <property type="match status" value="1"/>
</dbReference>
<evidence type="ECO:0000256" key="12">
    <source>
        <dbReference type="SAM" id="Coils"/>
    </source>
</evidence>
<dbReference type="GO" id="GO:0004888">
    <property type="term" value="F:transmembrane signaling receptor activity"/>
    <property type="evidence" value="ECO:0007669"/>
    <property type="project" value="InterPro"/>
</dbReference>
<dbReference type="InterPro" id="IPR004089">
    <property type="entry name" value="MCPsignal_dom"/>
</dbReference>
<evidence type="ECO:0000259" key="15">
    <source>
        <dbReference type="PROSITE" id="PS50111"/>
    </source>
</evidence>
<evidence type="ECO:0000256" key="13">
    <source>
        <dbReference type="SAM" id="MobiDB-lite"/>
    </source>
</evidence>
<dbReference type="InterPro" id="IPR003122">
    <property type="entry name" value="Tar_rcpt_lig-bd"/>
</dbReference>
<dbReference type="InterPro" id="IPR004090">
    <property type="entry name" value="Chemotax_Me-accpt_rcpt"/>
</dbReference>
<evidence type="ECO:0000256" key="5">
    <source>
        <dbReference type="ARBA" id="ARBA00022519"/>
    </source>
</evidence>
<dbReference type="RefSeq" id="WP_062740699.1">
    <property type="nucleotide sequence ID" value="NZ_CP012871.1"/>
</dbReference>
<dbReference type="Pfam" id="PF02203">
    <property type="entry name" value="TarH"/>
    <property type="match status" value="1"/>
</dbReference>
<dbReference type="SUPFAM" id="SSF47170">
    <property type="entry name" value="Aspartate receptor, ligand-binding domain"/>
    <property type="match status" value="1"/>
</dbReference>
<dbReference type="GO" id="GO:0005886">
    <property type="term" value="C:plasma membrane"/>
    <property type="evidence" value="ECO:0007669"/>
    <property type="project" value="UniProtKB-SubCell"/>
</dbReference>
<evidence type="ECO:0000256" key="9">
    <source>
        <dbReference type="ARBA" id="ARBA00023224"/>
    </source>
</evidence>
<evidence type="ECO:0000256" key="11">
    <source>
        <dbReference type="PROSITE-ProRule" id="PRU00284"/>
    </source>
</evidence>
<keyword evidence="7 14" id="KW-1133">Transmembrane helix</keyword>
<keyword evidence="3" id="KW-0488">Methylation</keyword>
<dbReference type="EMBL" id="CP012871">
    <property type="protein sequence ID" value="ALR76049.1"/>
    <property type="molecule type" value="Genomic_DNA"/>
</dbReference>
<evidence type="ECO:0000256" key="8">
    <source>
        <dbReference type="ARBA" id="ARBA00023136"/>
    </source>
</evidence>
<dbReference type="Gene3D" id="1.20.120.30">
    <property type="entry name" value="Aspartate receptor, ligand-binding domain"/>
    <property type="match status" value="1"/>
</dbReference>
<accession>A0A806XB96</accession>
<keyword evidence="5" id="KW-0997">Cell inner membrane</keyword>
<dbReference type="AlphaFoldDB" id="A0A806XB96"/>
<keyword evidence="9 11" id="KW-0807">Transducer</keyword>
<feature type="domain" description="HAMP" evidence="16">
    <location>
        <begin position="216"/>
        <end position="268"/>
    </location>
</feature>
<feature type="region of interest" description="Disordered" evidence="13">
    <location>
        <begin position="520"/>
        <end position="556"/>
    </location>
</feature>
<evidence type="ECO:0000256" key="7">
    <source>
        <dbReference type="ARBA" id="ARBA00022989"/>
    </source>
</evidence>
<dbReference type="InterPro" id="IPR035440">
    <property type="entry name" value="4HB_MCP_dom_sf"/>
</dbReference>
<feature type="transmembrane region" description="Helical" evidence="14">
    <location>
        <begin position="192"/>
        <end position="214"/>
    </location>
</feature>
<comment type="similarity">
    <text evidence="10">Belongs to the methyl-accepting chemotaxis (MCP) protein family.</text>
</comment>
<proteinExistence type="inferred from homology"/>
<reference evidence="18" key="1">
    <citation type="submission" date="2015-10" db="EMBL/GenBank/DDBJ databases">
        <title>Complete Genome Sequencing of Klebsiella sp. strain G5.</title>
        <authorList>
            <person name="Chan K.-G."/>
            <person name="Chen J.-W."/>
        </authorList>
    </citation>
    <scope>NUCLEOTIDE SEQUENCE [LARGE SCALE GENOMIC DNA]</scope>
    <source>
        <strain evidence="18">G5</strain>
    </source>
</reference>
<feature type="transmembrane region" description="Helical" evidence="14">
    <location>
        <begin position="7"/>
        <end position="33"/>
    </location>
</feature>
<dbReference type="CDD" id="cd11386">
    <property type="entry name" value="MCP_signal"/>
    <property type="match status" value="1"/>
</dbReference>
<dbReference type="NCBIfam" id="NF047851">
    <property type="entry name" value="MCPCitTducer"/>
    <property type="match status" value="1"/>
</dbReference>
<dbReference type="Pfam" id="PF00672">
    <property type="entry name" value="HAMP"/>
    <property type="match status" value="1"/>
</dbReference>
<dbReference type="PANTHER" id="PTHR43531">
    <property type="entry name" value="PROTEIN ICFG"/>
    <property type="match status" value="1"/>
</dbReference>
<evidence type="ECO:0000256" key="10">
    <source>
        <dbReference type="ARBA" id="ARBA00029447"/>
    </source>
</evidence>
<dbReference type="KEGG" id="kle:AO703_06990"/>
<name>A0A806XB96_9ENTR</name>
<feature type="domain" description="Methyl-accepting transducer" evidence="15">
    <location>
        <begin position="273"/>
        <end position="502"/>
    </location>
</feature>
<dbReference type="SMART" id="SM00319">
    <property type="entry name" value="TarH"/>
    <property type="match status" value="1"/>
</dbReference>
<evidence type="ECO:0000256" key="6">
    <source>
        <dbReference type="ARBA" id="ARBA00022692"/>
    </source>
</evidence>
<dbReference type="PROSITE" id="PS50885">
    <property type="entry name" value="HAMP"/>
    <property type="match status" value="1"/>
</dbReference>
<keyword evidence="6 14" id="KW-0812">Transmembrane</keyword>
<evidence type="ECO:0000256" key="3">
    <source>
        <dbReference type="ARBA" id="ARBA00022481"/>
    </source>
</evidence>
<dbReference type="CDD" id="cd19407">
    <property type="entry name" value="Tar_Tsr_sensor"/>
    <property type="match status" value="1"/>
</dbReference>
<dbReference type="Pfam" id="PF00015">
    <property type="entry name" value="MCPsignal"/>
    <property type="match status" value="1"/>
</dbReference>
<evidence type="ECO:0000256" key="14">
    <source>
        <dbReference type="SAM" id="Phobius"/>
    </source>
</evidence>
<keyword evidence="2" id="KW-1003">Cell membrane</keyword>
<dbReference type="InterPro" id="IPR051310">
    <property type="entry name" value="MCP_chemotaxis"/>
</dbReference>
<sequence length="556" mass="59887">MLKNIRVITGIIIALTIFCLLQMVTGGLFYSAVDSDRQNFQSSGVLNAQQQNLSDSVHTLIKTRVTVTRVAIRFLKNQRDPASLDAINKLLSSADDSLNNAQTLYASYRELPPVEGQSPALADEMEKNWRQMHDVLQQSIAYLRADNYQAYGNLDAQQAQDDMEAAYRHWREKNNILLKAAAEQNQNSFIRMLWTLGAILLAVVAVIVTIWLGLRHLLMKPLASVMEHIRIIARGDLTHRIAIQGRNEMSQLAAGLHDMQQSLIATVGAVRHSTDAIYTGAGEIAAGSNDLSSRTEQQAASLEETAASMEELTATVRQNTDNARQATQLAKTASETAARGGRVVDNVVRTMHDIASSSQQIAHITGVIDGIAFQTNILALNAAVEAARAGEQGRGFAVVAGEVRTLASRSAQAAKEIKGLIENSVSRVNTGSEQVSEAGDTMKEIVSAITRVTDIMGEIASASDEQSRGIEQVSQAVSQMDSVTQQNAALVQESAAAATALEDQAEHLRQAVAAFRLNARPAQAQAQASRADAPNPPAAPRPMASTGGSDANWETF</sequence>
<evidence type="ECO:0000256" key="4">
    <source>
        <dbReference type="ARBA" id="ARBA00022500"/>
    </source>
</evidence>
<dbReference type="FunFam" id="1.10.287.950:FF:000001">
    <property type="entry name" value="Methyl-accepting chemotaxis sensory transducer"/>
    <property type="match status" value="1"/>
</dbReference>
<dbReference type="Gene3D" id="1.10.287.950">
    <property type="entry name" value="Methyl-accepting chemotaxis protein"/>
    <property type="match status" value="1"/>
</dbReference>
<dbReference type="GO" id="GO:0006935">
    <property type="term" value="P:chemotaxis"/>
    <property type="evidence" value="ECO:0007669"/>
    <property type="project" value="UniProtKB-KW"/>
</dbReference>
<feature type="compositionally biased region" description="Low complexity" evidence="13">
    <location>
        <begin position="520"/>
        <end position="533"/>
    </location>
</feature>